<keyword evidence="3" id="KW-0131">Cell cycle</keyword>
<evidence type="ECO:0000313" key="4">
    <source>
        <dbReference type="Proteomes" id="UP000595095"/>
    </source>
</evidence>
<feature type="compositionally biased region" description="Low complexity" evidence="1">
    <location>
        <begin position="332"/>
        <end position="342"/>
    </location>
</feature>
<feature type="compositionally biased region" description="Polar residues" evidence="1">
    <location>
        <begin position="291"/>
        <end position="302"/>
    </location>
</feature>
<name>A0A7S9DY43_9ALTE</name>
<keyword evidence="2" id="KW-1133">Transmembrane helix</keyword>
<dbReference type="AlphaFoldDB" id="A0A7S9DY43"/>
<keyword evidence="2" id="KW-0812">Transmembrane</keyword>
<feature type="compositionally biased region" description="Polar residues" evidence="1">
    <location>
        <begin position="355"/>
        <end position="371"/>
    </location>
</feature>
<proteinExistence type="predicted"/>
<feature type="region of interest" description="Disordered" evidence="1">
    <location>
        <begin position="331"/>
        <end position="396"/>
    </location>
</feature>
<dbReference type="GO" id="GO:0051301">
    <property type="term" value="P:cell division"/>
    <property type="evidence" value="ECO:0007669"/>
    <property type="project" value="UniProtKB-KW"/>
</dbReference>
<evidence type="ECO:0000256" key="2">
    <source>
        <dbReference type="SAM" id="Phobius"/>
    </source>
</evidence>
<feature type="transmembrane region" description="Helical" evidence="2">
    <location>
        <begin position="206"/>
        <end position="228"/>
    </location>
</feature>
<reference evidence="3 4" key="1">
    <citation type="submission" date="2020-11" db="EMBL/GenBank/DDBJ databases">
        <title>Complete genome sequence for Salinimonas sp. strain G2-b.</title>
        <authorList>
            <person name="Park S.-J."/>
        </authorList>
    </citation>
    <scope>NUCLEOTIDE SEQUENCE [LARGE SCALE GENOMIC DNA]</scope>
    <source>
        <strain evidence="3 4">G2-b</strain>
    </source>
</reference>
<dbReference type="KEGG" id="smaa:IT774_15205"/>
<keyword evidence="3" id="KW-0132">Cell division</keyword>
<keyword evidence="2" id="KW-0472">Membrane</keyword>
<dbReference type="Proteomes" id="UP000595095">
    <property type="component" value="Chromosome"/>
</dbReference>
<evidence type="ECO:0000313" key="3">
    <source>
        <dbReference type="EMBL" id="QPG05425.1"/>
    </source>
</evidence>
<feature type="region of interest" description="Disordered" evidence="1">
    <location>
        <begin position="246"/>
        <end position="315"/>
    </location>
</feature>
<keyword evidence="4" id="KW-1185">Reference proteome</keyword>
<dbReference type="RefSeq" id="WP_195810515.1">
    <property type="nucleotide sequence ID" value="NZ_CP064795.1"/>
</dbReference>
<feature type="compositionally biased region" description="Basic and acidic residues" evidence="1">
    <location>
        <begin position="343"/>
        <end position="354"/>
    </location>
</feature>
<protein>
    <submittedName>
        <fullName evidence="3">Cell division protein DamX</fullName>
    </submittedName>
</protein>
<dbReference type="EMBL" id="CP064795">
    <property type="protein sequence ID" value="QPG05425.1"/>
    <property type="molecule type" value="Genomic_DNA"/>
</dbReference>
<organism evidence="3 4">
    <name type="scientific">Salinimonas marina</name>
    <dbReference type="NCBI Taxonomy" id="2785918"/>
    <lineage>
        <taxon>Bacteria</taxon>
        <taxon>Pseudomonadati</taxon>
        <taxon>Pseudomonadota</taxon>
        <taxon>Gammaproteobacteria</taxon>
        <taxon>Alteromonadales</taxon>
        <taxon>Alteromonadaceae</taxon>
        <taxon>Alteromonas/Salinimonas group</taxon>
        <taxon>Salinimonas</taxon>
    </lineage>
</organism>
<accession>A0A7S9DY43</accession>
<evidence type="ECO:0000256" key="1">
    <source>
        <dbReference type="SAM" id="MobiDB-lite"/>
    </source>
</evidence>
<gene>
    <name evidence="3" type="ORF">IT774_15205</name>
</gene>
<sequence>MHSPLHERLEYLVNYSSQLIFVSGDSIAQQQKNLEAFVFNQHDDTEIAYLTAAPDLELSDYRRQLCRQLLGQQVGSYVRPLNELLADLNSHQGPILITITQSENLPDTLLQELWDLVLQSRFAGNQQHLNVLLFGQSAWAENAKHWLPAKNSDTPLLISSQSVMAKQAGSELDQLIHQRRQAFEQHLIERQQAYPSASANRLKSPWLWASAVVVFLLCFSAMVVWQYGEHIEDLFAPIKAPPDDATVPAPGSAYPQLDSSAPSAPEDSGLSPAAADLSSPVASESDRPDTPLNNASLAISTGSGTGNEPEAPINTPANERVASWAAQVAAWDEVTPTEPTPTDTKDLQAIDNKKQASSQTAKTLTPPSGLSESAIANPADNAETESDAAPQLAPSG</sequence>